<feature type="region of interest" description="Disordered" evidence="1">
    <location>
        <begin position="1"/>
        <end position="36"/>
    </location>
</feature>
<feature type="compositionally biased region" description="Polar residues" evidence="1">
    <location>
        <begin position="1"/>
        <end position="21"/>
    </location>
</feature>
<evidence type="ECO:0000313" key="3">
    <source>
        <dbReference type="Proteomes" id="UP000236291"/>
    </source>
</evidence>
<evidence type="ECO:0000313" key="2">
    <source>
        <dbReference type="EMBL" id="PNX66314.1"/>
    </source>
</evidence>
<feature type="non-terminal residue" evidence="2">
    <location>
        <position position="36"/>
    </location>
</feature>
<organism evidence="2 3">
    <name type="scientific">Trifolium pratense</name>
    <name type="common">Red clover</name>
    <dbReference type="NCBI Taxonomy" id="57577"/>
    <lineage>
        <taxon>Eukaryota</taxon>
        <taxon>Viridiplantae</taxon>
        <taxon>Streptophyta</taxon>
        <taxon>Embryophyta</taxon>
        <taxon>Tracheophyta</taxon>
        <taxon>Spermatophyta</taxon>
        <taxon>Magnoliopsida</taxon>
        <taxon>eudicotyledons</taxon>
        <taxon>Gunneridae</taxon>
        <taxon>Pentapetalae</taxon>
        <taxon>rosids</taxon>
        <taxon>fabids</taxon>
        <taxon>Fabales</taxon>
        <taxon>Fabaceae</taxon>
        <taxon>Papilionoideae</taxon>
        <taxon>50 kb inversion clade</taxon>
        <taxon>NPAAA clade</taxon>
        <taxon>Hologalegina</taxon>
        <taxon>IRL clade</taxon>
        <taxon>Trifolieae</taxon>
        <taxon>Trifolium</taxon>
    </lineage>
</organism>
<comment type="caution">
    <text evidence="2">The sequence shown here is derived from an EMBL/GenBank/DDBJ whole genome shotgun (WGS) entry which is preliminary data.</text>
</comment>
<feature type="compositionally biased region" description="Basic and acidic residues" evidence="1">
    <location>
        <begin position="26"/>
        <end position="36"/>
    </location>
</feature>
<protein>
    <submittedName>
        <fullName evidence="2">Uncharacterized protein</fullName>
    </submittedName>
</protein>
<dbReference type="Proteomes" id="UP000236291">
    <property type="component" value="Unassembled WGS sequence"/>
</dbReference>
<reference evidence="2 3" key="2">
    <citation type="journal article" date="2017" name="Front. Plant Sci.">
        <title>Gene Classification and Mining of Molecular Markers Useful in Red Clover (Trifolium pratense) Breeding.</title>
        <authorList>
            <person name="Istvanek J."/>
            <person name="Dluhosova J."/>
            <person name="Dluhos P."/>
            <person name="Patkova L."/>
            <person name="Nedelnik J."/>
            <person name="Repkova J."/>
        </authorList>
    </citation>
    <scope>NUCLEOTIDE SEQUENCE [LARGE SCALE GENOMIC DNA]</scope>
    <source>
        <strain evidence="3">cv. Tatra</strain>
        <tissue evidence="2">Young leaves</tissue>
    </source>
</reference>
<proteinExistence type="predicted"/>
<gene>
    <name evidence="2" type="ORF">L195_g055018</name>
</gene>
<sequence>MNPPTKQSHQKTAPNPHQTLSAPAHDWLHHPLKEGA</sequence>
<dbReference type="EMBL" id="ASHM01098494">
    <property type="protein sequence ID" value="PNX66314.1"/>
    <property type="molecule type" value="Genomic_DNA"/>
</dbReference>
<accession>A0A2K3KJ41</accession>
<dbReference type="AlphaFoldDB" id="A0A2K3KJ41"/>
<name>A0A2K3KJ41_TRIPR</name>
<reference evidence="2 3" key="1">
    <citation type="journal article" date="2014" name="Am. J. Bot.">
        <title>Genome assembly and annotation for red clover (Trifolium pratense; Fabaceae).</title>
        <authorList>
            <person name="Istvanek J."/>
            <person name="Jaros M."/>
            <person name="Krenek A."/>
            <person name="Repkova J."/>
        </authorList>
    </citation>
    <scope>NUCLEOTIDE SEQUENCE [LARGE SCALE GENOMIC DNA]</scope>
    <source>
        <strain evidence="3">cv. Tatra</strain>
        <tissue evidence="2">Young leaves</tissue>
    </source>
</reference>
<evidence type="ECO:0000256" key="1">
    <source>
        <dbReference type="SAM" id="MobiDB-lite"/>
    </source>
</evidence>